<evidence type="ECO:0000313" key="2">
    <source>
        <dbReference type="Proteomes" id="UP000593565"/>
    </source>
</evidence>
<protein>
    <submittedName>
        <fullName evidence="1">Uncharacterized protein</fullName>
    </submittedName>
</protein>
<gene>
    <name evidence="1" type="ORF">AMELA_G00278060</name>
</gene>
<organism evidence="1 2">
    <name type="scientific">Ameiurus melas</name>
    <name type="common">Black bullhead</name>
    <name type="synonym">Silurus melas</name>
    <dbReference type="NCBI Taxonomy" id="219545"/>
    <lineage>
        <taxon>Eukaryota</taxon>
        <taxon>Metazoa</taxon>
        <taxon>Chordata</taxon>
        <taxon>Craniata</taxon>
        <taxon>Vertebrata</taxon>
        <taxon>Euteleostomi</taxon>
        <taxon>Actinopterygii</taxon>
        <taxon>Neopterygii</taxon>
        <taxon>Teleostei</taxon>
        <taxon>Ostariophysi</taxon>
        <taxon>Siluriformes</taxon>
        <taxon>Ictaluridae</taxon>
        <taxon>Ameiurus</taxon>
    </lineage>
</organism>
<sequence>MTIYILIQMWSFDLIWLMGHQRKPESAILLILSGNQHHLRLSLFKESSPHTQCSVNLAISWCSIFS</sequence>
<dbReference type="Proteomes" id="UP000593565">
    <property type="component" value="Unassembled WGS sequence"/>
</dbReference>
<keyword evidence="2" id="KW-1185">Reference proteome</keyword>
<proteinExistence type="predicted"/>
<accession>A0A7J5ZJJ9</accession>
<name>A0A7J5ZJJ9_AMEME</name>
<reference evidence="1 2" key="1">
    <citation type="submission" date="2020-02" db="EMBL/GenBank/DDBJ databases">
        <title>A chromosome-scale genome assembly of the black bullhead catfish (Ameiurus melas).</title>
        <authorList>
            <person name="Wen M."/>
            <person name="Zham M."/>
            <person name="Cabau C."/>
            <person name="Klopp C."/>
            <person name="Donnadieu C."/>
            <person name="Roques C."/>
            <person name="Bouchez O."/>
            <person name="Lampietro C."/>
            <person name="Jouanno E."/>
            <person name="Herpin A."/>
            <person name="Louis A."/>
            <person name="Berthelot C."/>
            <person name="Parey E."/>
            <person name="Roest-Crollius H."/>
            <person name="Braasch I."/>
            <person name="Postlethwait J."/>
            <person name="Robinson-Rechavi M."/>
            <person name="Echchiki A."/>
            <person name="Begum T."/>
            <person name="Montfort J."/>
            <person name="Schartl M."/>
            <person name="Bobe J."/>
            <person name="Guiguen Y."/>
        </authorList>
    </citation>
    <scope>NUCLEOTIDE SEQUENCE [LARGE SCALE GENOMIC DNA]</scope>
    <source>
        <strain evidence="1">M_S1</strain>
        <tissue evidence="1">Blood</tissue>
    </source>
</reference>
<dbReference type="AlphaFoldDB" id="A0A7J5ZJJ9"/>
<comment type="caution">
    <text evidence="1">The sequence shown here is derived from an EMBL/GenBank/DDBJ whole genome shotgun (WGS) entry which is preliminary data.</text>
</comment>
<evidence type="ECO:0000313" key="1">
    <source>
        <dbReference type="EMBL" id="KAF4070835.1"/>
    </source>
</evidence>
<dbReference type="EMBL" id="JAAGNN010000028">
    <property type="protein sequence ID" value="KAF4070835.1"/>
    <property type="molecule type" value="Genomic_DNA"/>
</dbReference>